<accession>A0A0C1YS55</accession>
<dbReference type="EMBL" id="JWJG01000028">
    <property type="protein sequence ID" value="KIF83547.1"/>
    <property type="molecule type" value="Genomic_DNA"/>
</dbReference>
<dbReference type="Pfam" id="PF10116">
    <property type="entry name" value="Host_attach"/>
    <property type="match status" value="1"/>
</dbReference>
<proteinExistence type="predicted"/>
<gene>
    <name evidence="2" type="ORF">TSA66_06920</name>
</gene>
<reference evidence="2 3" key="1">
    <citation type="submission" date="2014-12" db="EMBL/GenBank/DDBJ databases">
        <title>Denitrispirillum autotrophicum gen. nov., sp. nov., Denitrifying, Facultatively Autotrophic Bacteria Isolated from Rice Paddy Soil.</title>
        <authorList>
            <person name="Ishii S."/>
            <person name="Ashida N."/>
            <person name="Ohno H."/>
            <person name="Otsuka S."/>
            <person name="Yokota A."/>
            <person name="Senoo K."/>
        </authorList>
    </citation>
    <scope>NUCLEOTIDE SEQUENCE [LARGE SCALE GENOMIC DNA]</scope>
    <source>
        <strain evidence="2 3">TSA66</strain>
    </source>
</reference>
<feature type="region of interest" description="Disordered" evidence="1">
    <location>
        <begin position="41"/>
        <end position="74"/>
    </location>
</feature>
<organism evidence="2 3">
    <name type="scientific">Noviherbaspirillum autotrophicum</name>
    <dbReference type="NCBI Taxonomy" id="709839"/>
    <lineage>
        <taxon>Bacteria</taxon>
        <taxon>Pseudomonadati</taxon>
        <taxon>Pseudomonadota</taxon>
        <taxon>Betaproteobacteria</taxon>
        <taxon>Burkholderiales</taxon>
        <taxon>Oxalobacteraceae</taxon>
        <taxon>Noviherbaspirillum</taxon>
    </lineage>
</organism>
<evidence type="ECO:0000256" key="1">
    <source>
        <dbReference type="SAM" id="MobiDB-lite"/>
    </source>
</evidence>
<dbReference type="OrthoDB" id="329419at2"/>
<evidence type="ECO:0000313" key="3">
    <source>
        <dbReference type="Proteomes" id="UP000031572"/>
    </source>
</evidence>
<dbReference type="AlphaFoldDB" id="A0A0C1YS55"/>
<comment type="caution">
    <text evidence="2">The sequence shown here is derived from an EMBL/GenBank/DDBJ whole genome shotgun (WGS) entry which is preliminary data.</text>
</comment>
<name>A0A0C1YS55_9BURK</name>
<sequence>MAATWIVSANASRARFFSQSNLTDPLEEFEDMVNDAARLSTSEVETDRMGPTSAGKSIHNVGGATPNKTFEPKQMPDKRAAEFFARDIAEYLLRAHREGRFQQLSLVVSPQFLGALRKFLDPSLQDAVKLELNKDYTHFSPEELRQHIQMH</sequence>
<protein>
    <recommendedName>
        <fullName evidence="4">Host attachment protein</fullName>
    </recommendedName>
</protein>
<evidence type="ECO:0008006" key="4">
    <source>
        <dbReference type="Google" id="ProtNLM"/>
    </source>
</evidence>
<evidence type="ECO:0000313" key="2">
    <source>
        <dbReference type="EMBL" id="KIF83547.1"/>
    </source>
</evidence>
<dbReference type="Proteomes" id="UP000031572">
    <property type="component" value="Unassembled WGS sequence"/>
</dbReference>
<dbReference type="InterPro" id="IPR019291">
    <property type="entry name" value="Host_attachment_protein"/>
</dbReference>
<keyword evidence="3" id="KW-1185">Reference proteome</keyword>